<reference evidence="3" key="2">
    <citation type="submission" date="2017-02" db="EMBL/GenBank/DDBJ databases">
        <title>WGS assembly of Sorghum bicolor.</title>
        <authorList>
            <person name="Paterson A."/>
            <person name="Mullet J."/>
            <person name="Bowers J."/>
            <person name="Bruggmann R."/>
            <person name="Dubchak I."/>
            <person name="Grimwood J."/>
            <person name="Gundlach H."/>
            <person name="Haberer G."/>
            <person name="Hellsten U."/>
            <person name="Mitros T."/>
            <person name="Poliakov A."/>
            <person name="Schmutz J."/>
            <person name="Spannagl M."/>
            <person name="Tang H."/>
            <person name="Wang X."/>
            <person name="Wicker T."/>
            <person name="Bharti A."/>
            <person name="Chapman J."/>
            <person name="Feltus F."/>
            <person name="Gowik U."/>
            <person name="Grigoriev I."/>
            <person name="Lyons E."/>
            <person name="Maher C."/>
            <person name="Martis M."/>
            <person name="Narechania A."/>
            <person name="Otillar R."/>
            <person name="Penning B."/>
            <person name="Salamov A."/>
            <person name="Wang Y."/>
            <person name="Zhang L."/>
            <person name="Carpita N."/>
            <person name="Freeling M."/>
            <person name="Gingle A."/>
            <person name="Hash C."/>
            <person name="Keller B."/>
            <person name="Klein P."/>
            <person name="Kresovich S."/>
            <person name="Mccann M."/>
            <person name="Ming R."/>
            <person name="Peterson D."/>
            <person name="Rahman M."/>
            <person name="Ware D."/>
            <person name="Westhoff P."/>
            <person name="Mayer K."/>
            <person name="Messing J."/>
            <person name="Sims D."/>
            <person name="Jenkins J."/>
            <person name="Shu S."/>
            <person name="Rokhsar D."/>
        </authorList>
    </citation>
    <scope>NUCLEOTIDE SEQUENCE</scope>
</reference>
<dbReference type="Pfam" id="PF11926">
    <property type="entry name" value="DUF3444"/>
    <property type="match status" value="3"/>
</dbReference>
<feature type="region of interest" description="Disordered" evidence="1">
    <location>
        <begin position="486"/>
        <end position="571"/>
    </location>
</feature>
<organism evidence="3 4">
    <name type="scientific">Sorghum bicolor</name>
    <name type="common">Sorghum</name>
    <name type="synonym">Sorghum vulgare</name>
    <dbReference type="NCBI Taxonomy" id="4558"/>
    <lineage>
        <taxon>Eukaryota</taxon>
        <taxon>Viridiplantae</taxon>
        <taxon>Streptophyta</taxon>
        <taxon>Embryophyta</taxon>
        <taxon>Tracheophyta</taxon>
        <taxon>Spermatophyta</taxon>
        <taxon>Magnoliopsida</taxon>
        <taxon>Liliopsida</taxon>
        <taxon>Poales</taxon>
        <taxon>Poaceae</taxon>
        <taxon>PACMAD clade</taxon>
        <taxon>Panicoideae</taxon>
        <taxon>Andropogonodae</taxon>
        <taxon>Andropogoneae</taxon>
        <taxon>Sorghinae</taxon>
        <taxon>Sorghum</taxon>
    </lineage>
</organism>
<dbReference type="Proteomes" id="UP000000768">
    <property type="component" value="Chromosome 5"/>
</dbReference>
<feature type="compositionally biased region" description="Polar residues" evidence="1">
    <location>
        <begin position="523"/>
        <end position="535"/>
    </location>
</feature>
<dbReference type="InParanoid" id="A0A1Z5RJ02"/>
<evidence type="ECO:0000259" key="2">
    <source>
        <dbReference type="Pfam" id="PF11926"/>
    </source>
</evidence>
<dbReference type="AlphaFoldDB" id="A0A1Z5RJ02"/>
<feature type="domain" description="DUF3444" evidence="2">
    <location>
        <begin position="587"/>
        <end position="790"/>
    </location>
</feature>
<feature type="compositionally biased region" description="Polar residues" evidence="1">
    <location>
        <begin position="433"/>
        <end position="443"/>
    </location>
</feature>
<reference evidence="4" key="3">
    <citation type="journal article" date="2018" name="Plant J.">
        <title>The Sorghum bicolor reference genome: improved assembly, gene annotations, a transcriptome atlas, and signatures of genome organization.</title>
        <authorList>
            <person name="McCormick R.F."/>
            <person name="Truong S.K."/>
            <person name="Sreedasyam A."/>
            <person name="Jenkins J."/>
            <person name="Shu S."/>
            <person name="Sims D."/>
            <person name="Kennedy M."/>
            <person name="Amirebrahimi M."/>
            <person name="Weers B.D."/>
            <person name="McKinley B."/>
            <person name="Mattison A."/>
            <person name="Morishige D.T."/>
            <person name="Grimwood J."/>
            <person name="Schmutz J."/>
            <person name="Mullet J.E."/>
        </authorList>
    </citation>
    <scope>NUCLEOTIDE SEQUENCE [LARGE SCALE GENOMIC DNA]</scope>
    <source>
        <strain evidence="4">cv. BTx623</strain>
    </source>
</reference>
<dbReference type="InterPro" id="IPR024593">
    <property type="entry name" value="DUF3444"/>
</dbReference>
<dbReference type="PANTHER" id="PTHR47374">
    <property type="entry name" value="ENDOSOME ANTIGEN-LIKE PROTEIN, PUTATIVE (DUF3444)-RELATED"/>
    <property type="match status" value="1"/>
</dbReference>
<dbReference type="EMBL" id="CM000764">
    <property type="protein sequence ID" value="OQU83714.1"/>
    <property type="molecule type" value="Genomic_DNA"/>
</dbReference>
<feature type="region of interest" description="Disordered" evidence="1">
    <location>
        <begin position="29"/>
        <end position="53"/>
    </location>
</feature>
<feature type="compositionally biased region" description="Polar residues" evidence="1">
    <location>
        <begin position="552"/>
        <end position="568"/>
    </location>
</feature>
<dbReference type="Gramene" id="OQU83714">
    <property type="protein sequence ID" value="OQU83714"/>
    <property type="gene ID" value="SORBI_3005G163400"/>
</dbReference>
<feature type="compositionally biased region" description="Basic and acidic residues" evidence="1">
    <location>
        <begin position="40"/>
        <end position="53"/>
    </location>
</feature>
<feature type="compositionally biased region" description="Basic and acidic residues" evidence="1">
    <location>
        <begin position="507"/>
        <end position="522"/>
    </location>
</feature>
<dbReference type="EMBL" id="CM000764">
    <property type="protein sequence ID" value="OQU83715.1"/>
    <property type="molecule type" value="Genomic_DNA"/>
</dbReference>
<feature type="compositionally biased region" description="Basic and acidic residues" evidence="1">
    <location>
        <begin position="380"/>
        <end position="392"/>
    </location>
</feature>
<keyword evidence="4" id="KW-1185">Reference proteome</keyword>
<feature type="domain" description="DUF3444" evidence="2">
    <location>
        <begin position="835"/>
        <end position="1035"/>
    </location>
</feature>
<feature type="region of interest" description="Disordered" evidence="1">
    <location>
        <begin position="341"/>
        <end position="444"/>
    </location>
</feature>
<dbReference type="Gramene" id="OQU83715">
    <property type="protein sequence ID" value="OQU83715"/>
    <property type="gene ID" value="SORBI_3005G163400"/>
</dbReference>
<feature type="domain" description="DUF3444" evidence="2">
    <location>
        <begin position="79"/>
        <end position="284"/>
    </location>
</feature>
<protein>
    <recommendedName>
        <fullName evidence="2">DUF3444 domain-containing protein</fullName>
    </recommendedName>
</protein>
<dbReference type="ExpressionAtlas" id="A0A1Z5RJ02">
    <property type="expression patterns" value="baseline"/>
</dbReference>
<evidence type="ECO:0000313" key="4">
    <source>
        <dbReference type="Proteomes" id="UP000000768"/>
    </source>
</evidence>
<dbReference type="STRING" id="4558.A0A1Z5RJ02"/>
<accession>A0A1Z5RJ02</accession>
<feature type="compositionally biased region" description="Basic and acidic residues" evidence="1">
    <location>
        <begin position="411"/>
        <end position="432"/>
    </location>
</feature>
<evidence type="ECO:0000256" key="1">
    <source>
        <dbReference type="SAM" id="MobiDB-lite"/>
    </source>
</evidence>
<evidence type="ECO:0000313" key="3">
    <source>
        <dbReference type="EMBL" id="OQU83714.1"/>
    </source>
</evidence>
<dbReference type="PANTHER" id="PTHR47374:SF5">
    <property type="entry name" value="J DOMAIN-CONTAINING PROTEIN"/>
    <property type="match status" value="1"/>
</dbReference>
<dbReference type="OrthoDB" id="10250354at2759"/>
<name>A0A1Z5RJ02_SORBI</name>
<dbReference type="OMA" id="NDFEMER"/>
<proteinExistence type="predicted"/>
<sequence>MDSCNNKWQRIYDSVSKAKSSDDTVCNENAASAQNQSSDHCPRKFDNPEEGNTAHEDCQQIYRKHTSDISTQRSAGNSMIACACTEIFNFETHREADRFAVGQIWALYDNFDLMPRFYARIMHFDAHNEKIHLTWLEHDATNKEEEKWTDKKLPVACGSFRLQPTVDTSQDRFMFSHTVAWTKGMKGNSYDIYPNKGEVWALYKGWSMQWSSDTDNHRSYEYEVVEVLSTMSTDDGATVIPLVKIKGFVSLFARSKGMSSFFIPSSEVLRFSHSISLYRTNGNEKTGVPRGFLELDTACLPADLDEAFSSVTLVSYMFLGNMTGCVFADFTTESVDNKMDCGDEPTAQKENPLEQNVCHSISTDDTDDISSEQNTSKQKKASDANEFGREDTSTLPNAAGSCDLHMLGKRKHDDCADSGRRRDSCINKRQSKDNSLSDTNSTADKMYNDDVAVAKAAKHVPDTMDSQGEGNATHEDCQQKYKEGATDIGNQTHGNPGIAYECTGSIRSRDSRNNEKQRKDNSLADTNSTDDNVCSDNVAGGKNQAAEPVPSTLDSQDSGNVTQGGSQQKYKKDGMDIANNMHCNPVITYKCSDFFDFRTLREVNRIAANQIWAIYDDHDSMPRNYAQINDVDASNNIVQLTWLEHNTTNSQETRWNRKELPVACGNFCLGETCVLHDPPMYFSHKVSWVTGKNRNSFEIRPKRGEIWALYKESSLLQSRDTDNHQSVDYDVVEVCDDSMSVGIIVFPLVRIEGFVSLFAESKDKSHILIPSSELLRFSHSIPCYRTNGSEKVGVGGLLELDTAALPCGLATVFPSVTLDSFIDLNKKKVTEFVGVTYPDSEFYNFDEDRSCEKFERGQIWALYSSTDTFPNLYGWINKVEKEPFNVHLTWLKACSHGVDKHWLEQDIPVSCGNFVTRNSTTEHCETCAFSHLVVSRCEIGPRQQVKIFPKVGEVWAIYKNWAPDWVPSSKDRPANYAIGWIKMCTEATTLFAFLTKVNGHLSVFKHDVLKRPLEIPRKENLRFSHRIPSFRLTKDNGGKLCGFYELDPAAVPDVLL</sequence>
<feature type="compositionally biased region" description="Polar residues" evidence="1">
    <location>
        <begin position="29"/>
        <end position="39"/>
    </location>
</feature>
<gene>
    <name evidence="3" type="ORF">SORBI_3005G163400</name>
</gene>
<reference evidence="3 4" key="1">
    <citation type="journal article" date="2009" name="Nature">
        <title>The Sorghum bicolor genome and the diversification of grasses.</title>
        <authorList>
            <person name="Paterson A.H."/>
            <person name="Bowers J.E."/>
            <person name="Bruggmann R."/>
            <person name="Dubchak I."/>
            <person name="Grimwood J."/>
            <person name="Gundlach H."/>
            <person name="Haberer G."/>
            <person name="Hellsten U."/>
            <person name="Mitros T."/>
            <person name="Poliakov A."/>
            <person name="Schmutz J."/>
            <person name="Spannagl M."/>
            <person name="Tang H."/>
            <person name="Wang X."/>
            <person name="Wicker T."/>
            <person name="Bharti A.K."/>
            <person name="Chapman J."/>
            <person name="Feltus F.A."/>
            <person name="Gowik U."/>
            <person name="Grigoriev I.V."/>
            <person name="Lyons E."/>
            <person name="Maher C.A."/>
            <person name="Martis M."/>
            <person name="Narechania A."/>
            <person name="Otillar R.P."/>
            <person name="Penning B.W."/>
            <person name="Salamov A.A."/>
            <person name="Wang Y."/>
            <person name="Zhang L."/>
            <person name="Carpita N.C."/>
            <person name="Freeling M."/>
            <person name="Gingle A.R."/>
            <person name="Hash C.T."/>
            <person name="Keller B."/>
            <person name="Klein P."/>
            <person name="Kresovich S."/>
            <person name="McCann M.C."/>
            <person name="Ming R."/>
            <person name="Peterson D.G."/>
            <person name="Mehboob-ur-Rahman"/>
            <person name="Ware D."/>
            <person name="Westhoff P."/>
            <person name="Mayer K.F."/>
            <person name="Messing J."/>
            <person name="Rokhsar D.S."/>
        </authorList>
    </citation>
    <scope>NUCLEOTIDE SEQUENCE [LARGE SCALE GENOMIC DNA]</scope>
    <source>
        <strain evidence="4">cv. BTx623</strain>
    </source>
</reference>